<feature type="compositionally biased region" description="Polar residues" evidence="2">
    <location>
        <begin position="174"/>
        <end position="183"/>
    </location>
</feature>
<feature type="compositionally biased region" description="Low complexity" evidence="2">
    <location>
        <begin position="105"/>
        <end position="121"/>
    </location>
</feature>
<feature type="region of interest" description="Disordered" evidence="2">
    <location>
        <begin position="246"/>
        <end position="273"/>
    </location>
</feature>
<accession>A0A0D2LFG0</accession>
<organism evidence="3 4">
    <name type="scientific">Monoraphidium neglectum</name>
    <dbReference type="NCBI Taxonomy" id="145388"/>
    <lineage>
        <taxon>Eukaryota</taxon>
        <taxon>Viridiplantae</taxon>
        <taxon>Chlorophyta</taxon>
        <taxon>core chlorophytes</taxon>
        <taxon>Chlorophyceae</taxon>
        <taxon>CS clade</taxon>
        <taxon>Sphaeropleales</taxon>
        <taxon>Selenastraceae</taxon>
        <taxon>Monoraphidium</taxon>
    </lineage>
</organism>
<dbReference type="RefSeq" id="XP_013904398.1">
    <property type="nucleotide sequence ID" value="XM_014048944.1"/>
</dbReference>
<dbReference type="KEGG" id="mng:MNEG_2583"/>
<feature type="compositionally biased region" description="Polar residues" evidence="2">
    <location>
        <begin position="124"/>
        <end position="139"/>
    </location>
</feature>
<dbReference type="EMBL" id="KK100515">
    <property type="protein sequence ID" value="KIZ05379.1"/>
    <property type="molecule type" value="Genomic_DNA"/>
</dbReference>
<protein>
    <submittedName>
        <fullName evidence="3">Uncharacterized protein</fullName>
    </submittedName>
</protein>
<name>A0A0D2LFG0_9CHLO</name>
<evidence type="ECO:0000313" key="4">
    <source>
        <dbReference type="Proteomes" id="UP000054498"/>
    </source>
</evidence>
<dbReference type="Proteomes" id="UP000054498">
    <property type="component" value="Unassembled WGS sequence"/>
</dbReference>
<dbReference type="OrthoDB" id="10684617at2759"/>
<sequence>MACPPSPIAVPDAQQHNPVALLPDAWPFSPIASRADQAPAGTASSSTSSAGRGMGESNSTSSDDDKSRCANDCYSAACGPASSDKGPWLNVRAPEWVPHGAESLPATAARPRQQAPVAMAPHASQDQLKLQSRSGQPQQGVRALQLRGRPQQQQQQQQEQQQQQQRSQQAPVHASQQQEQRPQGSDERFGGPMKQQQDNAARRQVDLQRALEQAREGLAGLLGQRALLMRAVRRCTDWQAQAEEQSCGEHAISSDAAGGAMAPEPAQSEHEAALRPQEVVELARLLEEGAAAGEGKGAAATPSAGWLAALAELVSQHAAEAQAEFQQLAQSYLILTQQLGIPPCAVPEAAWRAAAPGHVPPAAPAPTSAGMSIPSDLEQVRAMCADLMRREAEYAREVRMLNERNRQNWQEACAWQAEARRLGGLVQGLHEDFQWTGAFQFGIPHEWYSELN</sequence>
<feature type="region of interest" description="Disordered" evidence="2">
    <location>
        <begin position="31"/>
        <end position="206"/>
    </location>
</feature>
<feature type="coiled-coil region" evidence="1">
    <location>
        <begin position="377"/>
        <end position="404"/>
    </location>
</feature>
<dbReference type="AlphaFoldDB" id="A0A0D2LFG0"/>
<keyword evidence="1" id="KW-0175">Coiled coil</keyword>
<reference evidence="3 4" key="1">
    <citation type="journal article" date="2013" name="BMC Genomics">
        <title>Reconstruction of the lipid metabolism for the microalga Monoraphidium neglectum from its genome sequence reveals characteristics suitable for biofuel production.</title>
        <authorList>
            <person name="Bogen C."/>
            <person name="Al-Dilaimi A."/>
            <person name="Albersmeier A."/>
            <person name="Wichmann J."/>
            <person name="Grundmann M."/>
            <person name="Rupp O."/>
            <person name="Lauersen K.J."/>
            <person name="Blifernez-Klassen O."/>
            <person name="Kalinowski J."/>
            <person name="Goesmann A."/>
            <person name="Mussgnug J.H."/>
            <person name="Kruse O."/>
        </authorList>
    </citation>
    <scope>NUCLEOTIDE SEQUENCE [LARGE SCALE GENOMIC DNA]</scope>
    <source>
        <strain evidence="3 4">SAG 48.87</strain>
    </source>
</reference>
<evidence type="ECO:0000256" key="1">
    <source>
        <dbReference type="SAM" id="Coils"/>
    </source>
</evidence>
<evidence type="ECO:0000313" key="3">
    <source>
        <dbReference type="EMBL" id="KIZ05379.1"/>
    </source>
</evidence>
<gene>
    <name evidence="3" type="ORF">MNEG_2583</name>
</gene>
<feature type="compositionally biased region" description="Low complexity" evidence="2">
    <location>
        <begin position="40"/>
        <end position="51"/>
    </location>
</feature>
<proteinExistence type="predicted"/>
<evidence type="ECO:0000256" key="2">
    <source>
        <dbReference type="SAM" id="MobiDB-lite"/>
    </source>
</evidence>
<keyword evidence="4" id="KW-1185">Reference proteome</keyword>
<dbReference type="GeneID" id="25735461"/>
<feature type="compositionally biased region" description="Low complexity" evidence="2">
    <location>
        <begin position="151"/>
        <end position="169"/>
    </location>
</feature>